<name>A0A4D6MMU6_VIGUN</name>
<dbReference type="Proteomes" id="UP000501690">
    <property type="component" value="Linkage Group LG8"/>
</dbReference>
<evidence type="ECO:0000256" key="1">
    <source>
        <dbReference type="SAM" id="MobiDB-lite"/>
    </source>
</evidence>
<proteinExistence type="predicted"/>
<keyword evidence="3" id="KW-1185">Reference proteome</keyword>
<dbReference type="EMBL" id="CP039352">
    <property type="protein sequence ID" value="QCE02693.1"/>
    <property type="molecule type" value="Genomic_DNA"/>
</dbReference>
<feature type="compositionally biased region" description="Low complexity" evidence="1">
    <location>
        <begin position="24"/>
        <end position="41"/>
    </location>
</feature>
<protein>
    <submittedName>
        <fullName evidence="2">Uncharacterized protein</fullName>
    </submittedName>
</protein>
<evidence type="ECO:0000313" key="3">
    <source>
        <dbReference type="Proteomes" id="UP000501690"/>
    </source>
</evidence>
<feature type="region of interest" description="Disordered" evidence="1">
    <location>
        <begin position="1"/>
        <end position="41"/>
    </location>
</feature>
<organism evidence="2 3">
    <name type="scientific">Vigna unguiculata</name>
    <name type="common">Cowpea</name>
    <dbReference type="NCBI Taxonomy" id="3917"/>
    <lineage>
        <taxon>Eukaryota</taxon>
        <taxon>Viridiplantae</taxon>
        <taxon>Streptophyta</taxon>
        <taxon>Embryophyta</taxon>
        <taxon>Tracheophyta</taxon>
        <taxon>Spermatophyta</taxon>
        <taxon>Magnoliopsida</taxon>
        <taxon>eudicotyledons</taxon>
        <taxon>Gunneridae</taxon>
        <taxon>Pentapetalae</taxon>
        <taxon>rosids</taxon>
        <taxon>fabids</taxon>
        <taxon>Fabales</taxon>
        <taxon>Fabaceae</taxon>
        <taxon>Papilionoideae</taxon>
        <taxon>50 kb inversion clade</taxon>
        <taxon>NPAAA clade</taxon>
        <taxon>indigoferoid/millettioid clade</taxon>
        <taxon>Phaseoleae</taxon>
        <taxon>Vigna</taxon>
    </lineage>
</organism>
<gene>
    <name evidence="2" type="ORF">DEO72_LG8g708</name>
</gene>
<dbReference type="AlphaFoldDB" id="A0A4D6MMU6"/>
<reference evidence="2 3" key="1">
    <citation type="submission" date="2019-04" db="EMBL/GenBank/DDBJ databases">
        <title>An improved genome assembly and genetic linkage map for asparagus bean, Vigna unguiculata ssp. sesquipedialis.</title>
        <authorList>
            <person name="Xia Q."/>
            <person name="Zhang R."/>
            <person name="Dong Y."/>
        </authorList>
    </citation>
    <scope>NUCLEOTIDE SEQUENCE [LARGE SCALE GENOMIC DNA]</scope>
    <source>
        <tissue evidence="2">Leaf</tissue>
    </source>
</reference>
<sequence length="59" mass="6109">MAPKIDIQQVLSPFRKPPSGGSGTASSSSSTSASSISSSTSNVITKPLTIQQIFGRKKK</sequence>
<accession>A0A4D6MMU6</accession>
<evidence type="ECO:0000313" key="2">
    <source>
        <dbReference type="EMBL" id="QCE02693.1"/>
    </source>
</evidence>